<dbReference type="EMBL" id="CP118718">
    <property type="protein sequence ID" value="WEA46134.1"/>
    <property type="molecule type" value="Genomic_DNA"/>
</dbReference>
<dbReference type="Proteomes" id="UP001220217">
    <property type="component" value="Chromosome"/>
</dbReference>
<gene>
    <name evidence="1" type="ORF">PWO00_09265</name>
</gene>
<organism evidence="1 2">
    <name type="scientific">Priestia aryabhattai</name>
    <name type="common">Bacillus aryabhattai</name>
    <dbReference type="NCBI Taxonomy" id="412384"/>
    <lineage>
        <taxon>Bacteria</taxon>
        <taxon>Bacillati</taxon>
        <taxon>Bacillota</taxon>
        <taxon>Bacilli</taxon>
        <taxon>Bacillales</taxon>
        <taxon>Bacillaceae</taxon>
        <taxon>Priestia</taxon>
    </lineage>
</organism>
<dbReference type="AlphaFoldDB" id="A0ABD7X0G5"/>
<dbReference type="InterPro" id="IPR007325">
    <property type="entry name" value="KFase/CYL"/>
</dbReference>
<dbReference type="PANTHER" id="PTHR31118">
    <property type="entry name" value="CYCLASE-LIKE PROTEIN 2"/>
    <property type="match status" value="1"/>
</dbReference>
<evidence type="ECO:0000313" key="1">
    <source>
        <dbReference type="EMBL" id="WEA46134.1"/>
    </source>
</evidence>
<dbReference type="Pfam" id="PF04199">
    <property type="entry name" value="Cyclase"/>
    <property type="match status" value="1"/>
</dbReference>
<name>A0ABD7X0G5_PRIAR</name>
<proteinExistence type="predicted"/>
<dbReference type="PANTHER" id="PTHR31118:SF12">
    <property type="entry name" value="CYCLASE-LIKE PROTEIN 2"/>
    <property type="match status" value="1"/>
</dbReference>
<dbReference type="RefSeq" id="WP_260621094.1">
    <property type="nucleotide sequence ID" value="NZ_CP118718.1"/>
</dbReference>
<dbReference type="Gene3D" id="3.50.30.50">
    <property type="entry name" value="Putative cyclase"/>
    <property type="match status" value="1"/>
</dbReference>
<reference evidence="1 2" key="1">
    <citation type="submission" date="2023-02" db="EMBL/GenBank/DDBJ databases">
        <title>Complete genome sequence of Priestia aryabhattai G5MAi6, a methanol-tolerant strain isolated from tap water in Hong Kong.</title>
        <authorList>
            <person name="Leung K.M."/>
            <person name="Lai G.K.K."/>
            <person name="Griffin S.D.J."/>
        </authorList>
    </citation>
    <scope>NUCLEOTIDE SEQUENCE [LARGE SCALE GENOMIC DNA]</scope>
    <source>
        <strain evidence="1 2">G5MAi6</strain>
    </source>
</reference>
<accession>A0ABD7X0G5</accession>
<sequence length="116" mass="13299">MTLLWKEKLFLFNTGWDQYWNTNQYLENHPYLIEKAAQYLGDKRASLVGIDSVNIDDTSGKVCPVHTTLLAREILIIEHLCNLKEISTENFLFYAVAPTIKGFGTFPVRAFVEVSN</sequence>
<evidence type="ECO:0000313" key="2">
    <source>
        <dbReference type="Proteomes" id="UP001220217"/>
    </source>
</evidence>
<dbReference type="InterPro" id="IPR037175">
    <property type="entry name" value="KFase_sf"/>
</dbReference>
<dbReference type="SUPFAM" id="SSF102198">
    <property type="entry name" value="Putative cyclase"/>
    <property type="match status" value="1"/>
</dbReference>
<protein>
    <submittedName>
        <fullName evidence="1">Cyclase family protein</fullName>
    </submittedName>
</protein>